<dbReference type="HOGENOM" id="CLU_778637_0_0_1"/>
<comment type="subcellular location">
    <subcellularLocation>
        <location evidence="1">Membrane</location>
        <topology evidence="1">Multi-pass membrane protein</topology>
    </subcellularLocation>
</comment>
<gene>
    <name evidence="8" type="primary">Mo00126</name>
    <name evidence="8" type="ORF">E5Q_00126</name>
</gene>
<dbReference type="GO" id="GO:0033617">
    <property type="term" value="P:mitochondrial respiratory chain complex IV assembly"/>
    <property type="evidence" value="ECO:0007669"/>
    <property type="project" value="TreeGrafter"/>
</dbReference>
<accession>G7DSC5</accession>
<dbReference type="AlphaFoldDB" id="G7DSC5"/>
<feature type="transmembrane region" description="Helical" evidence="7">
    <location>
        <begin position="301"/>
        <end position="317"/>
    </location>
</feature>
<dbReference type="GO" id="GO:0032977">
    <property type="term" value="F:membrane insertase activity"/>
    <property type="evidence" value="ECO:0007669"/>
    <property type="project" value="InterPro"/>
</dbReference>
<evidence type="ECO:0000256" key="6">
    <source>
        <dbReference type="SAM" id="MobiDB-lite"/>
    </source>
</evidence>
<dbReference type="PANTHER" id="PTHR12428:SF65">
    <property type="entry name" value="CYTOCHROME C OXIDASE ASSEMBLY PROTEIN COX18, MITOCHONDRIAL"/>
    <property type="match status" value="1"/>
</dbReference>
<evidence type="ECO:0000256" key="2">
    <source>
        <dbReference type="ARBA" id="ARBA00009877"/>
    </source>
</evidence>
<evidence type="ECO:0000256" key="1">
    <source>
        <dbReference type="ARBA" id="ARBA00004141"/>
    </source>
</evidence>
<evidence type="ECO:0000256" key="4">
    <source>
        <dbReference type="ARBA" id="ARBA00022989"/>
    </source>
</evidence>
<dbReference type="PANTHER" id="PTHR12428">
    <property type="entry name" value="OXA1"/>
    <property type="match status" value="1"/>
</dbReference>
<keyword evidence="4 7" id="KW-1133">Transmembrane helix</keyword>
<evidence type="ECO:0000256" key="7">
    <source>
        <dbReference type="SAM" id="Phobius"/>
    </source>
</evidence>
<dbReference type="Proteomes" id="UP000009131">
    <property type="component" value="Unassembled WGS sequence"/>
</dbReference>
<dbReference type="STRING" id="764103.G7DSC5"/>
<feature type="region of interest" description="Disordered" evidence="6">
    <location>
        <begin position="250"/>
        <end position="284"/>
    </location>
</feature>
<keyword evidence="3 7" id="KW-0812">Transmembrane</keyword>
<reference evidence="8 9" key="1">
    <citation type="journal article" date="2011" name="J. Gen. Appl. Microbiol.">
        <title>Draft genome sequencing of the enigmatic basidiomycete Mixia osmundae.</title>
        <authorList>
            <person name="Nishida H."/>
            <person name="Nagatsuka Y."/>
            <person name="Sugiyama J."/>
        </authorList>
    </citation>
    <scope>NUCLEOTIDE SEQUENCE [LARGE SCALE GENOMIC DNA]</scope>
    <source>
        <strain evidence="9">CBS 9802 / IAM 14324 / JCM 22182 / KY 12970</strain>
    </source>
</reference>
<proteinExistence type="inferred from homology"/>
<organism evidence="8 9">
    <name type="scientific">Mixia osmundae (strain CBS 9802 / IAM 14324 / JCM 22182 / KY 12970)</name>
    <dbReference type="NCBI Taxonomy" id="764103"/>
    <lineage>
        <taxon>Eukaryota</taxon>
        <taxon>Fungi</taxon>
        <taxon>Dikarya</taxon>
        <taxon>Basidiomycota</taxon>
        <taxon>Pucciniomycotina</taxon>
        <taxon>Mixiomycetes</taxon>
        <taxon>Mixiales</taxon>
        <taxon>Mixiaceae</taxon>
        <taxon>Mixia</taxon>
    </lineage>
</organism>
<keyword evidence="5 7" id="KW-0472">Membrane</keyword>
<dbReference type="OMA" id="VIYWLSS"/>
<protein>
    <submittedName>
        <fullName evidence="8">Uncharacterized protein</fullName>
    </submittedName>
</protein>
<comment type="similarity">
    <text evidence="2">Belongs to the OXA1/ALB3/YidC family.</text>
</comment>
<reference evidence="8 9" key="2">
    <citation type="journal article" date="2012" name="Open Biol.">
        <title>Characteristics of nucleosomes and linker DNA regions on the genome of the basidiomycete Mixia osmundae revealed by mono- and dinucleosome mapping.</title>
        <authorList>
            <person name="Nishida H."/>
            <person name="Kondo S."/>
            <person name="Matsumoto T."/>
            <person name="Suzuki Y."/>
            <person name="Yoshikawa H."/>
            <person name="Taylor T.D."/>
            <person name="Sugiyama J."/>
        </authorList>
    </citation>
    <scope>NUCLEOTIDE SEQUENCE [LARGE SCALE GENOMIC DNA]</scope>
    <source>
        <strain evidence="9">CBS 9802 / IAM 14324 / JCM 22182 / KY 12970</strain>
    </source>
</reference>
<dbReference type="GO" id="GO:0032979">
    <property type="term" value="P:protein insertion into mitochondrial inner membrane from matrix"/>
    <property type="evidence" value="ECO:0007669"/>
    <property type="project" value="TreeGrafter"/>
</dbReference>
<sequence>MLIQRACRPRIAPPTCARHFSTTVQVPQTIIDAGWLEPVTRLANQFLLLPDALPAHPSYAALIIAVTLGLRASTGLPMLFWQRKRIARLTEHVVPAMELARRYAMTDLVAECRRKGYNHARYTAVAQSHMRKKFRELTKKHQCRRWPTLLGPLAVNLPVLLGNSAMLRQACLIAHPHGQESATSGMTELLPIITASSSPSPLATESFLSCPSLVEVDPTMLLPLCVGLLSLANVQFSGMNNRTMRAMQRLVTSKSAPSPTPAPATGRSASARRSQQSNTAPDARIARTEELQIETSKRERLTTNILSVVSLAVIYIAAQAPAAITLCWATSALFALAQNVFFGLRDRRKLHAKLYQ</sequence>
<dbReference type="InParanoid" id="G7DSC5"/>
<dbReference type="OrthoDB" id="2436667at2759"/>
<comment type="caution">
    <text evidence="8">The sequence shown here is derived from an EMBL/GenBank/DDBJ whole genome shotgun (WGS) entry which is preliminary data.</text>
</comment>
<evidence type="ECO:0000256" key="3">
    <source>
        <dbReference type="ARBA" id="ARBA00022692"/>
    </source>
</evidence>
<dbReference type="InterPro" id="IPR001708">
    <property type="entry name" value="YidC/ALB3/OXA1/COX18"/>
</dbReference>
<evidence type="ECO:0000256" key="5">
    <source>
        <dbReference type="ARBA" id="ARBA00023136"/>
    </source>
</evidence>
<feature type="compositionally biased region" description="Low complexity" evidence="6">
    <location>
        <begin position="252"/>
        <end position="280"/>
    </location>
</feature>
<evidence type="ECO:0000313" key="9">
    <source>
        <dbReference type="Proteomes" id="UP000009131"/>
    </source>
</evidence>
<dbReference type="EMBL" id="BABT02000007">
    <property type="protein sequence ID" value="GAA93485.1"/>
    <property type="molecule type" value="Genomic_DNA"/>
</dbReference>
<evidence type="ECO:0000313" key="8">
    <source>
        <dbReference type="EMBL" id="GAA93485.1"/>
    </source>
</evidence>
<feature type="transmembrane region" description="Helical" evidence="7">
    <location>
        <begin position="323"/>
        <end position="344"/>
    </location>
</feature>
<keyword evidence="9" id="KW-1185">Reference proteome</keyword>
<dbReference type="eggNOG" id="ENOG502S80W">
    <property type="taxonomic scope" value="Eukaryota"/>
</dbReference>
<name>G7DSC5_MIXOS</name>
<dbReference type="GO" id="GO:0005743">
    <property type="term" value="C:mitochondrial inner membrane"/>
    <property type="evidence" value="ECO:0007669"/>
    <property type="project" value="TreeGrafter"/>
</dbReference>
<dbReference type="RefSeq" id="XP_014566393.1">
    <property type="nucleotide sequence ID" value="XM_014710907.1"/>
</dbReference>
<feature type="transmembrane region" description="Helical" evidence="7">
    <location>
        <begin position="59"/>
        <end position="81"/>
    </location>
</feature>